<name>A0A6N8FYJ9_9CHRO</name>
<dbReference type="AlphaFoldDB" id="A0A6N8FYJ9"/>
<protein>
    <submittedName>
        <fullName evidence="1">Uncharacterized protein</fullName>
    </submittedName>
</protein>
<dbReference type="OrthoDB" id="465329at2"/>
<evidence type="ECO:0000313" key="1">
    <source>
        <dbReference type="EMBL" id="MUL37919.1"/>
    </source>
</evidence>
<proteinExistence type="predicted"/>
<reference evidence="1 2" key="1">
    <citation type="journal article" date="2019" name="Front. Microbiol.">
        <title>Genomic Features for Desiccation Tolerance and Sugar Biosynthesis in the Extremophile Gloeocapsopsis sp. UTEX B3054.</title>
        <authorList>
            <person name="Urrejola C."/>
            <person name="Alcorta J."/>
            <person name="Salas L."/>
            <person name="Vasquez M."/>
            <person name="Polz M.F."/>
            <person name="Vicuna R."/>
            <person name="Diez B."/>
        </authorList>
    </citation>
    <scope>NUCLEOTIDE SEQUENCE [LARGE SCALE GENOMIC DNA]</scope>
    <source>
        <strain evidence="1 2">1H9</strain>
    </source>
</reference>
<keyword evidence="2" id="KW-1185">Reference proteome</keyword>
<dbReference type="RefSeq" id="WP_105222175.1">
    <property type="nucleotide sequence ID" value="NZ_CAWNSU010000001.1"/>
</dbReference>
<accession>A0A6N8FYJ9</accession>
<evidence type="ECO:0000313" key="2">
    <source>
        <dbReference type="Proteomes" id="UP000441797"/>
    </source>
</evidence>
<dbReference type="Proteomes" id="UP000441797">
    <property type="component" value="Unassembled WGS sequence"/>
</dbReference>
<organism evidence="1 2">
    <name type="scientific">Gloeocapsopsis dulcis AAB1 = 1H9</name>
    <dbReference type="NCBI Taxonomy" id="1433147"/>
    <lineage>
        <taxon>Bacteria</taxon>
        <taxon>Bacillati</taxon>
        <taxon>Cyanobacteriota</taxon>
        <taxon>Cyanophyceae</taxon>
        <taxon>Oscillatoriophycideae</taxon>
        <taxon>Chroococcales</taxon>
        <taxon>Chroococcaceae</taxon>
        <taxon>Gloeocapsopsis</taxon>
        <taxon>Gloeocapsopsis dulcis</taxon>
    </lineage>
</organism>
<gene>
    <name evidence="1" type="ORF">BWI75_16685</name>
</gene>
<comment type="caution">
    <text evidence="1">The sequence shown here is derived from an EMBL/GenBank/DDBJ whole genome shotgun (WGS) entry which is preliminary data.</text>
</comment>
<sequence>MTCVELERQIAKITMAMMARNSQIGKDLISHLKTQLSTEVVAGIMIISIERVLWFDPNSVLWTVNNLLPADIQQEIQNTFLVHFYKQLISKGFIPGEDFSIDASSQLLLNSQAKSAIFSHSKVEPHIKTC</sequence>
<dbReference type="EMBL" id="NAPY01000029">
    <property type="protein sequence ID" value="MUL37919.1"/>
    <property type="molecule type" value="Genomic_DNA"/>
</dbReference>